<dbReference type="Pfam" id="PF24209">
    <property type="entry name" value="DUF7431"/>
    <property type="match status" value="1"/>
</dbReference>
<dbReference type="Pfam" id="PF01823">
    <property type="entry name" value="MACPF"/>
    <property type="match status" value="1"/>
</dbReference>
<gene>
    <name evidence="3" type="ORF">DERYTH_LOCUS8995</name>
</gene>
<evidence type="ECO:0000259" key="2">
    <source>
        <dbReference type="Pfam" id="PF24209"/>
    </source>
</evidence>
<name>A0A9N9GT50_9GLOM</name>
<keyword evidence="4" id="KW-1185">Reference proteome</keyword>
<evidence type="ECO:0000313" key="4">
    <source>
        <dbReference type="Proteomes" id="UP000789405"/>
    </source>
</evidence>
<dbReference type="Proteomes" id="UP000789405">
    <property type="component" value="Unassembled WGS sequence"/>
</dbReference>
<reference evidence="3" key="1">
    <citation type="submission" date="2021-06" db="EMBL/GenBank/DDBJ databases">
        <authorList>
            <person name="Kallberg Y."/>
            <person name="Tangrot J."/>
            <person name="Rosling A."/>
        </authorList>
    </citation>
    <scope>NUCLEOTIDE SEQUENCE</scope>
    <source>
        <strain evidence="3">MA453B</strain>
    </source>
</reference>
<dbReference type="OrthoDB" id="2409217at2759"/>
<sequence>MNSILSLFKSYNCNVNESTATIQEKPEDVIVIIHVDDTEEEHDAGDINPDMSLSEVRKLLEHKNDIYMGENMKFLAIKNNIQAQIGFDKEEIYKVSRILDKDNCIHILKDATKPSFFHFTNKHHLIRGRYFTPNSMEVKIAQQDAFKFKTNRKISSRLELSNNECLTAYSETCKEEVERILVKHLISKANASVPLAPYSLKFGINFEKFDNKKQQASDSYEFKVAKCMKCSIIIMRDEIELTEEFKDAINNALDQEDEDLRLNELNKLSEKFGDFFPLETEFGGIIQYQVDSNSNTSASSKKNQVGSNIQDISLSYNSESNSSASKYRTNENYVIIGGDTHECKNINIENIENQKDWLQSLKDCDKWGLINYSKIISIYELLDDELRLKFLRAFGQKLLHYNTIEVTFNETNITNRKEREIPVPTDILTNMKENKDNYQIYATVLHAEEDIREVFSVHIEYFSSTNPCLVIQCVKKGESVKLRFLKSKEYKVKVAWMIIGFYSNFNFKPSLLKLKSCTLINPRQKFYNNRDLMIPMKILTEAFQKYSNHIIIELIVFLEHARFGIKMVKIMKVLGLLPEFTFAKMIIEVGSHDEKKQVDICQKHLEIYCCIITEDSDTLVEPKEVVWEKWENRGKNTIYKGKEWDKFTKDDEQKLIFASLLYEKNNRVNQCSPVFVNVNPKRPIILSFKEDKKNHTSFLTCCRL</sequence>
<comment type="caution">
    <text evidence="3">The sequence shown here is derived from an EMBL/GenBank/DDBJ whole genome shotgun (WGS) entry which is preliminary data.</text>
</comment>
<dbReference type="AlphaFoldDB" id="A0A9N9GT50"/>
<proteinExistence type="predicted"/>
<feature type="domain" description="DUF7431" evidence="2">
    <location>
        <begin position="399"/>
        <end position="514"/>
    </location>
</feature>
<accession>A0A9N9GT50</accession>
<dbReference type="InterPro" id="IPR055854">
    <property type="entry name" value="DUF7431"/>
</dbReference>
<dbReference type="InterPro" id="IPR020864">
    <property type="entry name" value="MACPF"/>
</dbReference>
<feature type="domain" description="MACPF" evidence="1">
    <location>
        <begin position="203"/>
        <end position="387"/>
    </location>
</feature>
<protein>
    <submittedName>
        <fullName evidence="3">24360_t:CDS:1</fullName>
    </submittedName>
</protein>
<evidence type="ECO:0000313" key="3">
    <source>
        <dbReference type="EMBL" id="CAG8627944.1"/>
    </source>
</evidence>
<dbReference type="EMBL" id="CAJVPY010004783">
    <property type="protein sequence ID" value="CAG8627944.1"/>
    <property type="molecule type" value="Genomic_DNA"/>
</dbReference>
<evidence type="ECO:0000259" key="1">
    <source>
        <dbReference type="Pfam" id="PF01823"/>
    </source>
</evidence>
<organism evidence="3 4">
    <name type="scientific">Dentiscutata erythropus</name>
    <dbReference type="NCBI Taxonomy" id="1348616"/>
    <lineage>
        <taxon>Eukaryota</taxon>
        <taxon>Fungi</taxon>
        <taxon>Fungi incertae sedis</taxon>
        <taxon>Mucoromycota</taxon>
        <taxon>Glomeromycotina</taxon>
        <taxon>Glomeromycetes</taxon>
        <taxon>Diversisporales</taxon>
        <taxon>Gigasporaceae</taxon>
        <taxon>Dentiscutata</taxon>
    </lineage>
</organism>